<feature type="transmembrane region" description="Helical" evidence="1">
    <location>
        <begin position="677"/>
        <end position="699"/>
    </location>
</feature>
<dbReference type="Proteomes" id="UP000256304">
    <property type="component" value="Unassembled WGS sequence"/>
</dbReference>
<dbReference type="OrthoDB" id="127145at2"/>
<reference evidence="2 3" key="1">
    <citation type="submission" date="2018-08" db="EMBL/GenBank/DDBJ databases">
        <title>Genomic Encyclopedia of Type Strains, Phase III (KMG-III): the genomes of soil and plant-associated and newly described type strains.</title>
        <authorList>
            <person name="Whitman W."/>
        </authorList>
    </citation>
    <scope>NUCLEOTIDE SEQUENCE [LARGE SCALE GENOMIC DNA]</scope>
    <source>
        <strain evidence="2 3">CGMCC 1.10966</strain>
    </source>
</reference>
<dbReference type="RefSeq" id="WP_116188181.1">
    <property type="nucleotide sequence ID" value="NZ_QTTN01000005.1"/>
</dbReference>
<dbReference type="CDD" id="cd02440">
    <property type="entry name" value="AdoMet_MTases"/>
    <property type="match status" value="1"/>
</dbReference>
<feature type="transmembrane region" description="Helical" evidence="1">
    <location>
        <begin position="187"/>
        <end position="204"/>
    </location>
</feature>
<keyword evidence="1" id="KW-0812">Transmembrane</keyword>
<dbReference type="InterPro" id="IPR029063">
    <property type="entry name" value="SAM-dependent_MTases_sf"/>
</dbReference>
<comment type="caution">
    <text evidence="2">The sequence shown here is derived from an EMBL/GenBank/DDBJ whole genome shotgun (WGS) entry which is preliminary data.</text>
</comment>
<feature type="transmembrane region" description="Helical" evidence="1">
    <location>
        <begin position="98"/>
        <end position="116"/>
    </location>
</feature>
<evidence type="ECO:0000256" key="1">
    <source>
        <dbReference type="SAM" id="Phobius"/>
    </source>
</evidence>
<feature type="transmembrane region" description="Helical" evidence="1">
    <location>
        <begin position="610"/>
        <end position="631"/>
    </location>
</feature>
<dbReference type="AlphaFoldDB" id="A0A3D9SC15"/>
<dbReference type="Gene3D" id="3.40.50.150">
    <property type="entry name" value="Vaccinia Virus protein VP39"/>
    <property type="match status" value="1"/>
</dbReference>
<feature type="transmembrane region" description="Helical" evidence="1">
    <location>
        <begin position="553"/>
        <end position="571"/>
    </location>
</feature>
<keyword evidence="3" id="KW-1185">Reference proteome</keyword>
<feature type="transmembrane region" description="Helical" evidence="1">
    <location>
        <begin position="128"/>
        <end position="149"/>
    </location>
</feature>
<dbReference type="EMBL" id="QTTN01000005">
    <property type="protein sequence ID" value="REE91433.1"/>
    <property type="molecule type" value="Genomic_DNA"/>
</dbReference>
<dbReference type="Pfam" id="PF01564">
    <property type="entry name" value="Spermine_synth"/>
    <property type="match status" value="1"/>
</dbReference>
<feature type="transmembrane region" description="Helical" evidence="1">
    <location>
        <begin position="735"/>
        <end position="753"/>
    </location>
</feature>
<feature type="transmembrane region" description="Helical" evidence="1">
    <location>
        <begin position="583"/>
        <end position="604"/>
    </location>
</feature>
<keyword evidence="1" id="KW-0472">Membrane</keyword>
<evidence type="ECO:0000313" key="3">
    <source>
        <dbReference type="Proteomes" id="UP000256304"/>
    </source>
</evidence>
<name>A0A3D9SC15_9BACL</name>
<keyword evidence="1" id="KW-1133">Transmembrane helix</keyword>
<feature type="transmembrane region" description="Helical" evidence="1">
    <location>
        <begin position="38"/>
        <end position="58"/>
    </location>
</feature>
<feature type="transmembrane region" description="Helical" evidence="1">
    <location>
        <begin position="711"/>
        <end position="729"/>
    </location>
</feature>
<sequence>MIKLSKGASWTLGVGLMSAAMLGLEIALTNVFGVLLQYHYVSFIVSLAVFGIGAGAYAASRSKQAASAKVTGWVCVGAGLYMGLLSFVLAWFPYVDQLAVYTLLCAVPFLLFGWMTGCAFRSGAARAATIYAADLFGAALGAAAAYMLLNRFGGMETIFLLSVLCFAAGAALFLFPREEGRRGGSSYAFIAAFGAIALIAVWSACGSQSGWRLDFAAMKGAPPDKTIIGTLQSDPSAHIMQTKWDSFARTDTVGTSDENRRILFVDGGAGSYMYKFNGDLSTMGSLARDIEFLPFAAGSVNKAIIVGAGGGRDILYTLMAGAKDVTAVELSQGLVSSMRTMSDYNGSILDHPGVHTVVGDGRSVLEKSREQYDLIVLDLVYSQVGGIGGQALSENYVFTREAFETYLKRLTTDGRIIIISHQGLEGLRAYYTGFDAMLHSGSGDLQASDVAKHTALIMAPEGSAAPNLTLSIIQKSPLSKQQLQLLQAGTKSLGLNPLFLPESNEQLLQPLLEGRTPFDRFVRDSDYNVYPTIDDKPFFFLVQQSLPDSLKQWLIAIVVLTLLFALFMMQGMERRKAGNRKRVGAVAYYALTGIGYMCVQTVLIQKTLYYAGNPVLAAMTVIVAMLLGGSVGSRLAGKLRIKLYVLSAAIVGALVMAALINAAAGAGLMNMAITGRLVAIGAVLFLLGVLLGIPLPAGLRAEEGNGPGKAAFYFSLSGICGVWGAWLAATVSITGGLAVTLGAGCICYALLALTRYRTV</sequence>
<feature type="transmembrane region" description="Helical" evidence="1">
    <location>
        <begin position="643"/>
        <end position="665"/>
    </location>
</feature>
<dbReference type="SUPFAM" id="SSF53335">
    <property type="entry name" value="S-adenosyl-L-methionine-dependent methyltransferases"/>
    <property type="match status" value="1"/>
</dbReference>
<gene>
    <name evidence="2" type="ORF">A8990_105139</name>
</gene>
<protein>
    <submittedName>
        <fullName evidence="2">Spermine/spermidine synthase</fullName>
    </submittedName>
</protein>
<feature type="transmembrane region" description="Helical" evidence="1">
    <location>
        <begin position="155"/>
        <end position="175"/>
    </location>
</feature>
<proteinExistence type="predicted"/>
<feature type="transmembrane region" description="Helical" evidence="1">
    <location>
        <begin position="70"/>
        <end position="92"/>
    </location>
</feature>
<evidence type="ECO:0000313" key="2">
    <source>
        <dbReference type="EMBL" id="REE91433.1"/>
    </source>
</evidence>
<feature type="transmembrane region" description="Helical" evidence="1">
    <location>
        <begin position="12"/>
        <end position="32"/>
    </location>
</feature>
<organism evidence="2 3">
    <name type="scientific">Paenibacillus taihuensis</name>
    <dbReference type="NCBI Taxonomy" id="1156355"/>
    <lineage>
        <taxon>Bacteria</taxon>
        <taxon>Bacillati</taxon>
        <taxon>Bacillota</taxon>
        <taxon>Bacilli</taxon>
        <taxon>Bacillales</taxon>
        <taxon>Paenibacillaceae</taxon>
        <taxon>Paenibacillus</taxon>
    </lineage>
</organism>
<accession>A0A3D9SC15</accession>